<accession>A0A7S0ZIR4</accession>
<reference evidence="3" key="1">
    <citation type="submission" date="2021-01" db="EMBL/GenBank/DDBJ databases">
        <authorList>
            <person name="Corre E."/>
            <person name="Pelletier E."/>
            <person name="Niang G."/>
            <person name="Scheremetjew M."/>
            <person name="Finn R."/>
            <person name="Kale V."/>
            <person name="Holt S."/>
            <person name="Cochrane G."/>
            <person name="Meng A."/>
            <person name="Brown T."/>
            <person name="Cohen L."/>
        </authorList>
    </citation>
    <scope>NUCLEOTIDE SEQUENCE</scope>
    <source>
        <strain evidence="3">CCMP3278</strain>
    </source>
</reference>
<feature type="compositionally biased region" description="Basic and acidic residues" evidence="1">
    <location>
        <begin position="29"/>
        <end position="50"/>
    </location>
</feature>
<proteinExistence type="predicted"/>
<feature type="region of interest" description="Disordered" evidence="1">
    <location>
        <begin position="29"/>
        <end position="56"/>
    </location>
</feature>
<organism evidence="3">
    <name type="scientific">Timspurckia oligopyrenoides</name>
    <dbReference type="NCBI Taxonomy" id="708627"/>
    <lineage>
        <taxon>Eukaryota</taxon>
        <taxon>Rhodophyta</taxon>
        <taxon>Bangiophyceae</taxon>
        <taxon>Porphyridiales</taxon>
        <taxon>Porphyridiaceae</taxon>
        <taxon>Timspurckia</taxon>
    </lineage>
</organism>
<dbReference type="Pfam" id="PF07744">
    <property type="entry name" value="SPOC"/>
    <property type="match status" value="1"/>
</dbReference>
<dbReference type="EMBL" id="HBFP01010453">
    <property type="protein sequence ID" value="CAD8823113.1"/>
    <property type="molecule type" value="Transcribed_RNA"/>
</dbReference>
<dbReference type="CDD" id="cd21538">
    <property type="entry name" value="SPOC_TFIIS"/>
    <property type="match status" value="1"/>
</dbReference>
<evidence type="ECO:0000313" key="3">
    <source>
        <dbReference type="EMBL" id="CAD8823113.1"/>
    </source>
</evidence>
<protein>
    <recommendedName>
        <fullName evidence="2">Spen paralogue and orthologue SPOC C-terminal domain-containing protein</fullName>
    </recommendedName>
</protein>
<dbReference type="InterPro" id="IPR012921">
    <property type="entry name" value="SPOC_C"/>
</dbReference>
<evidence type="ECO:0000259" key="2">
    <source>
        <dbReference type="Pfam" id="PF07744"/>
    </source>
</evidence>
<feature type="region of interest" description="Disordered" evidence="1">
    <location>
        <begin position="332"/>
        <end position="358"/>
    </location>
</feature>
<feature type="domain" description="Spen paralogue and orthologue SPOC C-terminal" evidence="2">
    <location>
        <begin position="62"/>
        <end position="191"/>
    </location>
</feature>
<evidence type="ECO:0000256" key="1">
    <source>
        <dbReference type="SAM" id="MobiDB-lite"/>
    </source>
</evidence>
<name>A0A7S0ZIR4_9RHOD</name>
<gene>
    <name evidence="3" type="ORF">TOLI1172_LOCUS7509</name>
</gene>
<sequence>MSEEFEKFPANMADVVVPEEPEEVEVNVKNEKIVESEKPTKRSKIEEKAPQKQAANEALSGDRKLCWSGLIDNGEQIKFEVNAFHLYGSRKAVTLLSNPLEIVGRSDLRQLQPFFKHLKNSSSRTMFVVYLNPMNASCETQYWQFCEFLSAKSRAAVLFKTELSEAYLIPPGPVAATLHEKGKDRLLGVIVLKKEYERNLPEVNSLSSMPAQHAAIPGTIKNVNSEYQPEDSVAQTETPNAPASATAFGGIDTSIYTMPSGATAAAATAPTTGFDAAAYARFLSAQISSSSNPSQNTFMNTSAFPNYALGNNFSSASYAPPATFQHMMYTQFNPQNNTRSDPPPPPLPPQNNVQNPLNGFNFNIYGQFPKNWNS</sequence>
<dbReference type="AlphaFoldDB" id="A0A7S0ZIR4"/>